<dbReference type="AlphaFoldDB" id="A0A1C3EAC7"/>
<dbReference type="STRING" id="1841610.A6X21_06135"/>
<dbReference type="InterPro" id="IPR028082">
    <property type="entry name" value="Peripla_BP_I"/>
</dbReference>
<dbReference type="Pfam" id="PF04392">
    <property type="entry name" value="ABC_sub_bind"/>
    <property type="match status" value="1"/>
</dbReference>
<dbReference type="SUPFAM" id="SSF53822">
    <property type="entry name" value="Periplasmic binding protein-like I"/>
    <property type="match status" value="1"/>
</dbReference>
<dbReference type="InterPro" id="IPR007487">
    <property type="entry name" value="ABC_transpt-TYRBP-like"/>
</dbReference>
<sequence length="384" mass="40442">MGIWLWRHIVPGLSAIGLAAIVLLISDLPRRSSSETSKSQPPQVVMLQMSSQSIMDEAAVQVIAGLAEAGFVTDQKSADQGSKNKAIVLKRLNAENDMATANAMATEVVGGRYDLIITLSTPCLQAVANANKRDQVRHVFGLVSDPTVAGVGVGSGPMDHPPYMVGIGTLPPAEKSFEIAKQINPALKRVGVVWNPAEVNSEIATKVARTTCQKLGIELLEANAENTASVREAAVSLIAREIDALWIGGDITALSAADVLIQLANQAHIPVFTCMPGNAAKGALFDVGANYSVVGHQVGKLAARVLAGEEPAGIPWEVAIPPKLFLNKGVIGNLKGEWKFPKQLVDQADVIIDPAAQVPLKTTSTRPGYSRPVCGVGFIDQVCG</sequence>
<proteinExistence type="predicted"/>
<dbReference type="Proteomes" id="UP000094828">
    <property type="component" value="Unassembled WGS sequence"/>
</dbReference>
<name>A0A1C3EAC7_9PLAN</name>
<comment type="caution">
    <text evidence="1">The sequence shown here is derived from an EMBL/GenBank/DDBJ whole genome shotgun (WGS) entry which is preliminary data.</text>
</comment>
<dbReference type="PANTHER" id="PTHR35271:SF1">
    <property type="entry name" value="ABC TRANSPORTER, SUBSTRATE-BINDING LIPOPROTEIN"/>
    <property type="match status" value="1"/>
</dbReference>
<protein>
    <recommendedName>
        <fullName evidence="3">ABC transporter substrate-binding protein</fullName>
    </recommendedName>
</protein>
<keyword evidence="2" id="KW-1185">Reference proteome</keyword>
<evidence type="ECO:0008006" key="3">
    <source>
        <dbReference type="Google" id="ProtNLM"/>
    </source>
</evidence>
<evidence type="ECO:0000313" key="2">
    <source>
        <dbReference type="Proteomes" id="UP000094828"/>
    </source>
</evidence>
<dbReference type="CDD" id="cd06325">
    <property type="entry name" value="PBP1_ABC_unchar_transporter"/>
    <property type="match status" value="1"/>
</dbReference>
<gene>
    <name evidence="1" type="ORF">A6X21_06135</name>
</gene>
<dbReference type="EMBL" id="LYDR01000113">
    <property type="protein sequence ID" value="ODA30196.1"/>
    <property type="molecule type" value="Genomic_DNA"/>
</dbReference>
<dbReference type="PANTHER" id="PTHR35271">
    <property type="entry name" value="ABC TRANSPORTER, SUBSTRATE-BINDING LIPOPROTEIN-RELATED"/>
    <property type="match status" value="1"/>
</dbReference>
<organism evidence="1 2">
    <name type="scientific">Planctopirus hydrillae</name>
    <dbReference type="NCBI Taxonomy" id="1841610"/>
    <lineage>
        <taxon>Bacteria</taxon>
        <taxon>Pseudomonadati</taxon>
        <taxon>Planctomycetota</taxon>
        <taxon>Planctomycetia</taxon>
        <taxon>Planctomycetales</taxon>
        <taxon>Planctomycetaceae</taxon>
        <taxon>Planctopirus</taxon>
    </lineage>
</organism>
<evidence type="ECO:0000313" key="1">
    <source>
        <dbReference type="EMBL" id="ODA30196.1"/>
    </source>
</evidence>
<reference evidence="1 2" key="1">
    <citation type="submission" date="2016-05" db="EMBL/GenBank/DDBJ databases">
        <title>Genomic and physiological characterization of Planctopirus sp. isolated from fresh water lake.</title>
        <authorList>
            <person name="Subhash Y."/>
            <person name="Ramana C."/>
        </authorList>
    </citation>
    <scope>NUCLEOTIDE SEQUENCE [LARGE SCALE GENOMIC DNA]</scope>
    <source>
        <strain evidence="1 2">JC280</strain>
    </source>
</reference>
<accession>A0A1C3EAC7</accession>
<dbReference type="Gene3D" id="3.40.50.2300">
    <property type="match status" value="2"/>
</dbReference>